<dbReference type="Pfam" id="PF05721">
    <property type="entry name" value="PhyH"/>
    <property type="match status" value="1"/>
</dbReference>
<dbReference type="RefSeq" id="WP_092651029.1">
    <property type="nucleotide sequence ID" value="NZ_LT629732.1"/>
</dbReference>
<dbReference type="GO" id="GO:0005506">
    <property type="term" value="F:iron ion binding"/>
    <property type="evidence" value="ECO:0007669"/>
    <property type="project" value="UniProtKB-ARBA"/>
</dbReference>
<keyword evidence="2" id="KW-1185">Reference proteome</keyword>
<protein>
    <submittedName>
        <fullName evidence="1">Ectoine hydroxylase-related dioxygenase, phytanoyl-CoA dioxygenase (PhyH) family</fullName>
    </submittedName>
</protein>
<proteinExistence type="predicted"/>
<sequence length="259" mass="28521">MVDEPQLASYAAAYAENGYVLVKGLLDRAEARAYREESHALIERLNRDADPTWESARHLGMGERTELKHCHDVQFHAAAFSKLLVDPRFTDVAAAVMGTPNVQLHHTKLFVKPPEKGSPFPMHQDHPFFPHAKHSVGAAIFHFDDAPLEKGCVRVVPGSHRDGPLVHQAEGSWHLPFAEWPLDKAVPCEAEAGDVLFFTYLTVHGSGVNTTSEARTTLLVQYRDPADRPTEDLHTHSLGQGMILRGVDPTSRGTAAAAM</sequence>
<keyword evidence="1" id="KW-0560">Oxidoreductase</keyword>
<name>A0A1H1N0D7_9ACTN</name>
<dbReference type="GO" id="GO:0016706">
    <property type="term" value="F:2-oxoglutarate-dependent dioxygenase activity"/>
    <property type="evidence" value="ECO:0007669"/>
    <property type="project" value="UniProtKB-ARBA"/>
</dbReference>
<keyword evidence="1" id="KW-0223">Dioxygenase</keyword>
<dbReference type="PANTHER" id="PTHR20883:SF48">
    <property type="entry name" value="ECTOINE DIOXYGENASE"/>
    <property type="match status" value="1"/>
</dbReference>
<dbReference type="AlphaFoldDB" id="A0A1H1N0D7"/>
<dbReference type="SUPFAM" id="SSF51197">
    <property type="entry name" value="Clavaminate synthase-like"/>
    <property type="match status" value="1"/>
</dbReference>
<dbReference type="STRING" id="117157.SAMN04489717_1042"/>
<organism evidence="1 2">
    <name type="scientific">Actinopolymorpha singaporensis</name>
    <dbReference type="NCBI Taxonomy" id="117157"/>
    <lineage>
        <taxon>Bacteria</taxon>
        <taxon>Bacillati</taxon>
        <taxon>Actinomycetota</taxon>
        <taxon>Actinomycetes</taxon>
        <taxon>Propionibacteriales</taxon>
        <taxon>Actinopolymorphaceae</taxon>
        <taxon>Actinopolymorpha</taxon>
    </lineage>
</organism>
<evidence type="ECO:0000313" key="2">
    <source>
        <dbReference type="Proteomes" id="UP000198983"/>
    </source>
</evidence>
<dbReference type="OrthoDB" id="9814777at2"/>
<evidence type="ECO:0000313" key="1">
    <source>
        <dbReference type="EMBL" id="SDR92328.1"/>
    </source>
</evidence>
<reference evidence="1 2" key="1">
    <citation type="submission" date="2016-10" db="EMBL/GenBank/DDBJ databases">
        <authorList>
            <person name="de Groot N.N."/>
        </authorList>
    </citation>
    <scope>NUCLEOTIDE SEQUENCE [LARGE SCALE GENOMIC DNA]</scope>
    <source>
        <strain evidence="1 2">DSM 22024</strain>
    </source>
</reference>
<dbReference type="Proteomes" id="UP000198983">
    <property type="component" value="Chromosome I"/>
</dbReference>
<dbReference type="EMBL" id="LT629732">
    <property type="protein sequence ID" value="SDR92328.1"/>
    <property type="molecule type" value="Genomic_DNA"/>
</dbReference>
<accession>A0A1H1N0D7</accession>
<gene>
    <name evidence="1" type="ORF">SAMN04489717_1042</name>
</gene>
<dbReference type="InterPro" id="IPR008775">
    <property type="entry name" value="Phytyl_CoA_dOase-like"/>
</dbReference>
<dbReference type="Gene3D" id="2.60.120.620">
    <property type="entry name" value="q2cbj1_9rhob like domain"/>
    <property type="match status" value="1"/>
</dbReference>
<dbReference type="PANTHER" id="PTHR20883">
    <property type="entry name" value="PHYTANOYL-COA DIOXYGENASE DOMAIN CONTAINING 1"/>
    <property type="match status" value="1"/>
</dbReference>